<reference evidence="3" key="1">
    <citation type="journal article" date="2019" name="Int. J. Syst. Evol. Microbiol.">
        <title>The Global Catalogue of Microorganisms (GCM) 10K type strain sequencing project: providing services to taxonomists for standard genome sequencing and annotation.</title>
        <authorList>
            <consortium name="The Broad Institute Genomics Platform"/>
            <consortium name="The Broad Institute Genome Sequencing Center for Infectious Disease"/>
            <person name="Wu L."/>
            <person name="Ma J."/>
        </authorList>
    </citation>
    <scope>NUCLEOTIDE SEQUENCE [LARGE SCALE GENOMIC DNA]</scope>
    <source>
        <strain evidence="3">NBRC 108730</strain>
    </source>
</reference>
<dbReference type="SUPFAM" id="SSF53187">
    <property type="entry name" value="Zn-dependent exopeptidases"/>
    <property type="match status" value="1"/>
</dbReference>
<evidence type="ECO:0000313" key="3">
    <source>
        <dbReference type="Proteomes" id="UP001157017"/>
    </source>
</evidence>
<keyword evidence="3" id="KW-1185">Reference proteome</keyword>
<organism evidence="2 3">
    <name type="scientific">Angustibacter aerolatus</name>
    <dbReference type="NCBI Taxonomy" id="1162965"/>
    <lineage>
        <taxon>Bacteria</taxon>
        <taxon>Bacillati</taxon>
        <taxon>Actinomycetota</taxon>
        <taxon>Actinomycetes</taxon>
        <taxon>Kineosporiales</taxon>
        <taxon>Kineosporiaceae</taxon>
    </lineage>
</organism>
<name>A0ABQ6JJS9_9ACTN</name>
<dbReference type="PANTHER" id="PTHR11014">
    <property type="entry name" value="PEPTIDASE M20 FAMILY MEMBER"/>
    <property type="match status" value="1"/>
</dbReference>
<feature type="region of interest" description="Disordered" evidence="1">
    <location>
        <begin position="359"/>
        <end position="391"/>
    </location>
</feature>
<dbReference type="Pfam" id="PF01546">
    <property type="entry name" value="Peptidase_M20"/>
    <property type="match status" value="1"/>
</dbReference>
<dbReference type="PANTHER" id="PTHR11014:SF63">
    <property type="entry name" value="METALLOPEPTIDASE, PUTATIVE (AFU_ORTHOLOGUE AFUA_6G09600)-RELATED"/>
    <property type="match status" value="1"/>
</dbReference>
<evidence type="ECO:0000256" key="1">
    <source>
        <dbReference type="SAM" id="MobiDB-lite"/>
    </source>
</evidence>
<dbReference type="Proteomes" id="UP001157017">
    <property type="component" value="Unassembled WGS sequence"/>
</dbReference>
<accession>A0ABQ6JJS9</accession>
<evidence type="ECO:0000313" key="2">
    <source>
        <dbReference type="EMBL" id="GMA88253.1"/>
    </source>
</evidence>
<dbReference type="InterPro" id="IPR017439">
    <property type="entry name" value="Amidohydrolase"/>
</dbReference>
<dbReference type="Gene3D" id="3.40.630.10">
    <property type="entry name" value="Zn peptidases"/>
    <property type="match status" value="1"/>
</dbReference>
<comment type="caution">
    <text evidence="2">The sequence shown here is derived from an EMBL/GenBank/DDBJ whole genome shotgun (WGS) entry which is preliminary data.</text>
</comment>
<dbReference type="NCBIfam" id="TIGR01891">
    <property type="entry name" value="amidohydrolases"/>
    <property type="match status" value="1"/>
</dbReference>
<dbReference type="InterPro" id="IPR036264">
    <property type="entry name" value="Bact_exopeptidase_dim_dom"/>
</dbReference>
<protein>
    <submittedName>
        <fullName evidence="2">Amidohydrolase</fullName>
    </submittedName>
</protein>
<gene>
    <name evidence="2" type="ORF">GCM10025868_35030</name>
</gene>
<dbReference type="SUPFAM" id="SSF55031">
    <property type="entry name" value="Bacterial exopeptidase dimerisation domain"/>
    <property type="match status" value="1"/>
</dbReference>
<dbReference type="InterPro" id="IPR002933">
    <property type="entry name" value="Peptidase_M20"/>
</dbReference>
<dbReference type="Gene3D" id="3.30.70.360">
    <property type="match status" value="1"/>
</dbReference>
<sequence>MHAHPEPAREEHRTTDLVAARLEKADVAVQRLPGTGLVAEVGRDAGDRESDVRTVGLRADMDALRMDDLTADPWRSTVDGLAHACGHDVHTVALLGAGLALREQHARSPLPGRVRLLFQPAEEVMPGGARDLLDAGVADGIESIYALHCDPSIDVGQVGLRKGPITSACDQVLVRLRGKGGHTSRPHLTQDLTFALAKVVTDVPAALSRRLDPRAGASLVWGYVRAGSAKNVVPSLGEAGGTLRILDVRAWELARGFVTDLVAAVVAPYGVQAEVEYVRGVPPVVNSAGPARSFARAATGVVGASGVVTTEQSLGGEDFAWYLERTPGAMARLGTRTPGGPTNDLHQGDLRVDDRAVPIGAEPAGPGRRRGAAGRRPAAHRRRLAPSARPASRITRLRAGAPRTLRHRRPSAVDRPVCCA</sequence>
<dbReference type="EMBL" id="BSUZ01000001">
    <property type="protein sequence ID" value="GMA88253.1"/>
    <property type="molecule type" value="Genomic_DNA"/>
</dbReference>
<feature type="compositionally biased region" description="Basic residues" evidence="1">
    <location>
        <begin position="367"/>
        <end position="384"/>
    </location>
</feature>
<dbReference type="PIRSF" id="PIRSF005962">
    <property type="entry name" value="Pept_M20D_amidohydro"/>
    <property type="match status" value="1"/>
</dbReference>
<proteinExistence type="predicted"/>